<comment type="caution">
    <text evidence="1">The sequence shown here is derived from an EMBL/GenBank/DDBJ whole genome shotgun (WGS) entry which is preliminary data.</text>
</comment>
<protein>
    <submittedName>
        <fullName evidence="1">Uncharacterized protein</fullName>
    </submittedName>
</protein>
<proteinExistence type="predicted"/>
<dbReference type="HOGENOM" id="CLU_3267297_0_0_7"/>
<evidence type="ECO:0000313" key="1">
    <source>
        <dbReference type="EMBL" id="ETX00547.1"/>
    </source>
</evidence>
<keyword evidence="2" id="KW-1185">Reference proteome</keyword>
<gene>
    <name evidence="1" type="ORF">ETSY1_10890</name>
</gene>
<organism evidence="1 2">
    <name type="scientific">Entotheonella factor</name>
    <dbReference type="NCBI Taxonomy" id="1429438"/>
    <lineage>
        <taxon>Bacteria</taxon>
        <taxon>Pseudomonadati</taxon>
        <taxon>Nitrospinota/Tectimicrobiota group</taxon>
        <taxon>Candidatus Tectimicrobiota</taxon>
        <taxon>Candidatus Entotheonellia</taxon>
        <taxon>Candidatus Entotheonellales</taxon>
        <taxon>Candidatus Entotheonellaceae</taxon>
        <taxon>Candidatus Entotheonella</taxon>
    </lineage>
</organism>
<evidence type="ECO:0000313" key="2">
    <source>
        <dbReference type="Proteomes" id="UP000019141"/>
    </source>
</evidence>
<dbReference type="AlphaFoldDB" id="W4LSY4"/>
<name>W4LSY4_ENTF1</name>
<reference evidence="1 2" key="1">
    <citation type="journal article" date="2014" name="Nature">
        <title>An environmental bacterial taxon with a large and distinct metabolic repertoire.</title>
        <authorList>
            <person name="Wilson M.C."/>
            <person name="Mori T."/>
            <person name="Ruckert C."/>
            <person name="Uria A.R."/>
            <person name="Helf M.J."/>
            <person name="Takada K."/>
            <person name="Gernert C."/>
            <person name="Steffens U.A."/>
            <person name="Heycke N."/>
            <person name="Schmitt S."/>
            <person name="Rinke C."/>
            <person name="Helfrich E.J."/>
            <person name="Brachmann A.O."/>
            <person name="Gurgui C."/>
            <person name="Wakimoto T."/>
            <person name="Kracht M."/>
            <person name="Crusemann M."/>
            <person name="Hentschel U."/>
            <person name="Abe I."/>
            <person name="Matsunaga S."/>
            <person name="Kalinowski J."/>
            <person name="Takeyama H."/>
            <person name="Piel J."/>
        </authorList>
    </citation>
    <scope>NUCLEOTIDE SEQUENCE [LARGE SCALE GENOMIC DNA]</scope>
    <source>
        <strain evidence="2">TSY1</strain>
    </source>
</reference>
<dbReference type="Proteomes" id="UP000019141">
    <property type="component" value="Unassembled WGS sequence"/>
</dbReference>
<accession>W4LSY4</accession>
<dbReference type="EMBL" id="AZHW01000328">
    <property type="protein sequence ID" value="ETX00547.1"/>
    <property type="molecule type" value="Genomic_DNA"/>
</dbReference>
<sequence>MQWPAYDTEGFFDEMFDAEGEPRRGAAPFSSALRNSKTVSC</sequence>